<dbReference type="EMBL" id="JACCFL010000001">
    <property type="protein sequence ID" value="NYJ24520.1"/>
    <property type="molecule type" value="Genomic_DNA"/>
</dbReference>
<proteinExistence type="predicted"/>
<dbReference type="SUPFAM" id="SSF55961">
    <property type="entry name" value="Bet v1-like"/>
    <property type="match status" value="1"/>
</dbReference>
<dbReference type="Pfam" id="PF10604">
    <property type="entry name" value="Polyketide_cyc2"/>
    <property type="match status" value="1"/>
</dbReference>
<evidence type="ECO:0008006" key="3">
    <source>
        <dbReference type="Google" id="ProtNLM"/>
    </source>
</evidence>
<name>A0A853D0G3_9MICO</name>
<comment type="caution">
    <text evidence="1">The sequence shown here is derived from an EMBL/GenBank/DDBJ whole genome shotgun (WGS) entry which is preliminary data.</text>
</comment>
<dbReference type="Gene3D" id="3.30.530.20">
    <property type="match status" value="1"/>
</dbReference>
<evidence type="ECO:0000313" key="2">
    <source>
        <dbReference type="Proteomes" id="UP000578352"/>
    </source>
</evidence>
<dbReference type="RefSeq" id="WP_179606705.1">
    <property type="nucleotide sequence ID" value="NZ_BAABEH010000001.1"/>
</dbReference>
<accession>A0A853D0G3</accession>
<sequence>MTIRTESRIIVAGSVGDVWAYLCDVGRWAEWAPTVLECRVRGGGPLAAGGWIDQSARDFRFGHRRSERVTVVEPPHRMAFAGTIGSSPARWGMEVLPAGEESTDAIMWVEVDLANVMRLVPPGILRRRIQRTSDREMAAIKAAVEADVQAGLEAP</sequence>
<dbReference type="AlphaFoldDB" id="A0A853D0G3"/>
<dbReference type="InterPro" id="IPR023393">
    <property type="entry name" value="START-like_dom_sf"/>
</dbReference>
<dbReference type="CDD" id="cd07812">
    <property type="entry name" value="SRPBCC"/>
    <property type="match status" value="1"/>
</dbReference>
<reference evidence="1 2" key="1">
    <citation type="submission" date="2020-07" db="EMBL/GenBank/DDBJ databases">
        <title>Sequencing the genomes of 1000 actinobacteria strains.</title>
        <authorList>
            <person name="Klenk H.-P."/>
        </authorList>
    </citation>
    <scope>NUCLEOTIDE SEQUENCE [LARGE SCALE GENOMIC DNA]</scope>
    <source>
        <strain evidence="1 2">DSM 15165</strain>
    </source>
</reference>
<protein>
    <recommendedName>
        <fullName evidence="3">SRPBCC family protein</fullName>
    </recommendedName>
</protein>
<dbReference type="InterPro" id="IPR019587">
    <property type="entry name" value="Polyketide_cyclase/dehydratase"/>
</dbReference>
<gene>
    <name evidence="1" type="ORF">HNR13_002807</name>
</gene>
<evidence type="ECO:0000313" key="1">
    <source>
        <dbReference type="EMBL" id="NYJ24520.1"/>
    </source>
</evidence>
<organism evidence="1 2">
    <name type="scientific">Leifsonia shinshuensis</name>
    <dbReference type="NCBI Taxonomy" id="150026"/>
    <lineage>
        <taxon>Bacteria</taxon>
        <taxon>Bacillati</taxon>
        <taxon>Actinomycetota</taxon>
        <taxon>Actinomycetes</taxon>
        <taxon>Micrococcales</taxon>
        <taxon>Microbacteriaceae</taxon>
        <taxon>Leifsonia</taxon>
    </lineage>
</organism>
<dbReference type="Proteomes" id="UP000578352">
    <property type="component" value="Unassembled WGS sequence"/>
</dbReference>